<dbReference type="Proteomes" id="UP000027586">
    <property type="component" value="Unassembled WGS sequence"/>
</dbReference>
<dbReference type="AlphaFoldDB" id="A0A068S888"/>
<protein>
    <submittedName>
        <fullName evidence="1">Uncharacterized protein</fullName>
    </submittedName>
</protein>
<comment type="caution">
    <text evidence="1">The sequence shown here is derived from an EMBL/GenBank/DDBJ whole genome shotgun (WGS) entry which is preliminary data.</text>
</comment>
<dbReference type="EMBL" id="CBTN010000058">
    <property type="protein sequence ID" value="CDH58573.1"/>
    <property type="molecule type" value="Genomic_DNA"/>
</dbReference>
<dbReference type="OrthoDB" id="2247407at2759"/>
<organism evidence="1 2">
    <name type="scientific">Lichtheimia corymbifera JMRC:FSU:9682</name>
    <dbReference type="NCBI Taxonomy" id="1263082"/>
    <lineage>
        <taxon>Eukaryota</taxon>
        <taxon>Fungi</taxon>
        <taxon>Fungi incertae sedis</taxon>
        <taxon>Mucoromycota</taxon>
        <taxon>Mucoromycotina</taxon>
        <taxon>Mucoromycetes</taxon>
        <taxon>Mucorales</taxon>
        <taxon>Lichtheimiaceae</taxon>
        <taxon>Lichtheimia</taxon>
    </lineage>
</organism>
<dbReference type="VEuPathDB" id="FungiDB:LCOR_09431.1"/>
<gene>
    <name evidence="1" type="ORF">LCOR_09431.1</name>
</gene>
<accession>A0A068S888</accession>
<reference evidence="1" key="1">
    <citation type="submission" date="2013-08" db="EMBL/GenBank/DDBJ databases">
        <title>Gene expansion shapes genome architecture in the human pathogen Lichtheimia corymbifera: an evolutionary genomics analysis in the ancient terrestrial Mucorales (Mucoromycotina).</title>
        <authorList>
            <person name="Schwartze V.U."/>
            <person name="Winter S."/>
            <person name="Shelest E."/>
            <person name="Marcet-Houben M."/>
            <person name="Horn F."/>
            <person name="Wehner S."/>
            <person name="Hoffmann K."/>
            <person name="Riege K."/>
            <person name="Sammeth M."/>
            <person name="Nowrousian M."/>
            <person name="Valiante V."/>
            <person name="Linde J."/>
            <person name="Jacobsen I.D."/>
            <person name="Marz M."/>
            <person name="Brakhage A.A."/>
            <person name="Gabaldon T."/>
            <person name="Bocker S."/>
            <person name="Voigt K."/>
        </authorList>
    </citation>
    <scope>NUCLEOTIDE SEQUENCE [LARGE SCALE GENOMIC DNA]</scope>
    <source>
        <strain evidence="1">FSU 9682</strain>
    </source>
</reference>
<evidence type="ECO:0000313" key="2">
    <source>
        <dbReference type="Proteomes" id="UP000027586"/>
    </source>
</evidence>
<evidence type="ECO:0000313" key="1">
    <source>
        <dbReference type="EMBL" id="CDH58573.1"/>
    </source>
</evidence>
<sequence>MARENYFIMTDPKQWSMEAAWETVKKRDNQLSDKKIIQILHDQLAEVKNRAVNKAYIDKAATYLSMWQAAKQSILDEAAQNSSPVIHRNYGHWHISSQSGGVVNVNMYMSKYDL</sequence>
<name>A0A068S888_9FUNG</name>
<proteinExistence type="predicted"/>
<keyword evidence="2" id="KW-1185">Reference proteome</keyword>